<keyword evidence="1" id="KW-0472">Membrane</keyword>
<gene>
    <name evidence="3" type="ORF">FM037_03190</name>
</gene>
<evidence type="ECO:0000256" key="1">
    <source>
        <dbReference type="SAM" id="Phobius"/>
    </source>
</evidence>
<proteinExistence type="predicted"/>
<keyword evidence="1" id="KW-1133">Transmembrane helix</keyword>
<organism evidence="3 4">
    <name type="scientific">Shewanella psychropiezotolerans</name>
    <dbReference type="NCBI Taxonomy" id="2593655"/>
    <lineage>
        <taxon>Bacteria</taxon>
        <taxon>Pseudomonadati</taxon>
        <taxon>Pseudomonadota</taxon>
        <taxon>Gammaproteobacteria</taxon>
        <taxon>Alteromonadales</taxon>
        <taxon>Shewanellaceae</taxon>
        <taxon>Shewanella</taxon>
    </lineage>
</organism>
<dbReference type="Pfam" id="PF12615">
    <property type="entry name" value="TraD_N"/>
    <property type="match status" value="1"/>
</dbReference>
<evidence type="ECO:0000259" key="2">
    <source>
        <dbReference type="Pfam" id="PF12615"/>
    </source>
</evidence>
<protein>
    <recommendedName>
        <fullName evidence="2">TraD coupling protein N-terminal domain-containing protein</fullName>
    </recommendedName>
</protein>
<evidence type="ECO:0000313" key="3">
    <source>
        <dbReference type="EMBL" id="QDO82430.1"/>
    </source>
</evidence>
<dbReference type="EMBL" id="CP041614">
    <property type="protein sequence ID" value="QDO82430.1"/>
    <property type="molecule type" value="Genomic_DNA"/>
</dbReference>
<accession>A0ABX5WTL0</accession>
<keyword evidence="4" id="KW-1185">Reference proteome</keyword>
<dbReference type="Proteomes" id="UP000315947">
    <property type="component" value="Chromosome"/>
</dbReference>
<sequence length="89" mass="10652">MHMTPKRAKRSHYTRGGQILFHNLRMFIQVNAVLIRWTCYGVILLTALLCYVFMDKETLWRATHYWVNQTVSLMKPDSHVVRTQWQTVN</sequence>
<name>A0ABX5WTL0_9GAMM</name>
<evidence type="ECO:0000313" key="4">
    <source>
        <dbReference type="Proteomes" id="UP000315947"/>
    </source>
</evidence>
<feature type="transmembrane region" description="Helical" evidence="1">
    <location>
        <begin position="33"/>
        <end position="54"/>
    </location>
</feature>
<keyword evidence="1" id="KW-0812">Transmembrane</keyword>
<reference evidence="3 4" key="1">
    <citation type="submission" date="2019-07" db="EMBL/GenBank/DDBJ databases">
        <title>Shewanella sp. YLB-06 whole genomic sequence.</title>
        <authorList>
            <person name="Yu L."/>
        </authorList>
    </citation>
    <scope>NUCLEOTIDE SEQUENCE [LARGE SCALE GENOMIC DNA]</scope>
    <source>
        <strain evidence="3 4">YLB-06</strain>
    </source>
</reference>
<feature type="domain" description="TraD coupling protein N-terminal" evidence="2">
    <location>
        <begin position="37"/>
        <end position="79"/>
    </location>
</feature>
<dbReference type="InterPro" id="IPR022585">
    <property type="entry name" value="TraD_N"/>
</dbReference>